<organism evidence="1 2">
    <name type="scientific">Rubroshorea leprosula</name>
    <dbReference type="NCBI Taxonomy" id="152421"/>
    <lineage>
        <taxon>Eukaryota</taxon>
        <taxon>Viridiplantae</taxon>
        <taxon>Streptophyta</taxon>
        <taxon>Embryophyta</taxon>
        <taxon>Tracheophyta</taxon>
        <taxon>Spermatophyta</taxon>
        <taxon>Magnoliopsida</taxon>
        <taxon>eudicotyledons</taxon>
        <taxon>Gunneridae</taxon>
        <taxon>Pentapetalae</taxon>
        <taxon>rosids</taxon>
        <taxon>malvids</taxon>
        <taxon>Malvales</taxon>
        <taxon>Dipterocarpaceae</taxon>
        <taxon>Rubroshorea</taxon>
    </lineage>
</organism>
<gene>
    <name evidence="1" type="ORF">SLEP1_g32184</name>
</gene>
<dbReference type="EMBL" id="BPVZ01000059">
    <property type="protein sequence ID" value="GKV22302.1"/>
    <property type="molecule type" value="Genomic_DNA"/>
</dbReference>
<evidence type="ECO:0000313" key="1">
    <source>
        <dbReference type="EMBL" id="GKV22302.1"/>
    </source>
</evidence>
<name>A0AAV5KCG7_9ROSI</name>
<dbReference type="AlphaFoldDB" id="A0AAV5KCG7"/>
<evidence type="ECO:0000313" key="2">
    <source>
        <dbReference type="Proteomes" id="UP001054252"/>
    </source>
</evidence>
<proteinExistence type="predicted"/>
<dbReference type="Proteomes" id="UP001054252">
    <property type="component" value="Unassembled WGS sequence"/>
</dbReference>
<reference evidence="1 2" key="1">
    <citation type="journal article" date="2021" name="Commun. Biol.">
        <title>The genome of Shorea leprosula (Dipterocarpaceae) highlights the ecological relevance of drought in aseasonal tropical rainforests.</title>
        <authorList>
            <person name="Ng K.K.S."/>
            <person name="Kobayashi M.J."/>
            <person name="Fawcett J.A."/>
            <person name="Hatakeyama M."/>
            <person name="Paape T."/>
            <person name="Ng C.H."/>
            <person name="Ang C.C."/>
            <person name="Tnah L.H."/>
            <person name="Lee C.T."/>
            <person name="Nishiyama T."/>
            <person name="Sese J."/>
            <person name="O'Brien M.J."/>
            <person name="Copetti D."/>
            <person name="Mohd Noor M.I."/>
            <person name="Ong R.C."/>
            <person name="Putra M."/>
            <person name="Sireger I.Z."/>
            <person name="Indrioko S."/>
            <person name="Kosugi Y."/>
            <person name="Izuno A."/>
            <person name="Isagi Y."/>
            <person name="Lee S.L."/>
            <person name="Shimizu K.K."/>
        </authorList>
    </citation>
    <scope>NUCLEOTIDE SEQUENCE [LARGE SCALE GENOMIC DNA]</scope>
    <source>
        <strain evidence="1">214</strain>
    </source>
</reference>
<protein>
    <submittedName>
        <fullName evidence="1">Uncharacterized protein</fullName>
    </submittedName>
</protein>
<keyword evidence="2" id="KW-1185">Reference proteome</keyword>
<accession>A0AAV5KCG7</accession>
<sequence length="44" mass="5023">MVEYLKSDNYMYASLVLVDPSVLLLLQVNYNTSEGLLWISQKGN</sequence>
<comment type="caution">
    <text evidence="1">The sequence shown here is derived from an EMBL/GenBank/DDBJ whole genome shotgun (WGS) entry which is preliminary data.</text>
</comment>